<evidence type="ECO:0000313" key="9">
    <source>
        <dbReference type="EMBL" id="KWZ78304.1"/>
    </source>
</evidence>
<keyword evidence="5 7" id="KW-0288">FMN</keyword>
<evidence type="ECO:0000256" key="6">
    <source>
        <dbReference type="ARBA" id="ARBA00022982"/>
    </source>
</evidence>
<dbReference type="InterPro" id="IPR008254">
    <property type="entry name" value="Flavodoxin/NO_synth"/>
</dbReference>
<evidence type="ECO:0000256" key="1">
    <source>
        <dbReference type="ARBA" id="ARBA00001917"/>
    </source>
</evidence>
<dbReference type="Pfam" id="PF00258">
    <property type="entry name" value="Flavodoxin_1"/>
    <property type="match status" value="1"/>
</dbReference>
<dbReference type="NCBIfam" id="TIGR01753">
    <property type="entry name" value="flav_short"/>
    <property type="match status" value="1"/>
</dbReference>
<evidence type="ECO:0000256" key="5">
    <source>
        <dbReference type="ARBA" id="ARBA00022643"/>
    </source>
</evidence>
<dbReference type="PATRIC" id="fig|33036.3.peg.785"/>
<dbReference type="InterPro" id="IPR010087">
    <property type="entry name" value="Flav_short"/>
</dbReference>
<dbReference type="Gene3D" id="3.40.50.360">
    <property type="match status" value="1"/>
</dbReference>
<comment type="similarity">
    <text evidence="2 7">Belongs to the flavodoxin family.</text>
</comment>
<evidence type="ECO:0000256" key="4">
    <source>
        <dbReference type="ARBA" id="ARBA00022630"/>
    </source>
</evidence>
<dbReference type="Proteomes" id="UP000070383">
    <property type="component" value="Unassembled WGS sequence"/>
</dbReference>
<proteinExistence type="inferred from homology"/>
<gene>
    <name evidence="9" type="ORF">HMPREF3200_00791</name>
</gene>
<dbReference type="SUPFAM" id="SSF52218">
    <property type="entry name" value="Flavoproteins"/>
    <property type="match status" value="1"/>
</dbReference>
<dbReference type="STRING" id="33036.HMPREF3200_00791"/>
<dbReference type="GO" id="GO:0010181">
    <property type="term" value="F:FMN binding"/>
    <property type="evidence" value="ECO:0007669"/>
    <property type="project" value="UniProtKB-UniRule"/>
</dbReference>
<dbReference type="InterPro" id="IPR029039">
    <property type="entry name" value="Flavoprotein-like_sf"/>
</dbReference>
<keyword evidence="3 7" id="KW-0813">Transport</keyword>
<protein>
    <recommendedName>
        <fullName evidence="7">Flavodoxin</fullName>
    </recommendedName>
</protein>
<evidence type="ECO:0000256" key="3">
    <source>
        <dbReference type="ARBA" id="ARBA00022448"/>
    </source>
</evidence>
<dbReference type="AlphaFoldDB" id="A0A133KFU0"/>
<evidence type="ECO:0000256" key="2">
    <source>
        <dbReference type="ARBA" id="ARBA00005267"/>
    </source>
</evidence>
<comment type="function">
    <text evidence="7">Low-potential electron donor to a number of redox enzymes.</text>
</comment>
<dbReference type="EMBL" id="LRPM01000028">
    <property type="protein sequence ID" value="KWZ78304.1"/>
    <property type="molecule type" value="Genomic_DNA"/>
</dbReference>
<comment type="caution">
    <text evidence="9">The sequence shown here is derived from an EMBL/GenBank/DDBJ whole genome shotgun (WGS) entry which is preliminary data.</text>
</comment>
<reference evidence="10" key="1">
    <citation type="submission" date="2016-01" db="EMBL/GenBank/DDBJ databases">
        <authorList>
            <person name="Mitreva M."/>
            <person name="Pepin K.H."/>
            <person name="Mihindukulasuriya K.A."/>
            <person name="Fulton R."/>
            <person name="Fronick C."/>
            <person name="O'Laughlin M."/>
            <person name="Miner T."/>
            <person name="Herter B."/>
            <person name="Rosa B.A."/>
            <person name="Cordes M."/>
            <person name="Tomlinson C."/>
            <person name="Wollam A."/>
            <person name="Palsikar V.B."/>
            <person name="Mardis E.R."/>
            <person name="Wilson R.K."/>
        </authorList>
    </citation>
    <scope>NUCLEOTIDE SEQUENCE [LARGE SCALE GENOMIC DNA]</scope>
    <source>
        <strain evidence="10">MJR8151</strain>
    </source>
</reference>
<evidence type="ECO:0000256" key="7">
    <source>
        <dbReference type="RuleBase" id="RU367037"/>
    </source>
</evidence>
<keyword evidence="6 7" id="KW-0249">Electron transport</keyword>
<dbReference type="RefSeq" id="WP_004836830.1">
    <property type="nucleotide sequence ID" value="NZ_CAMPNK010000030.1"/>
</dbReference>
<organism evidence="9 10">
    <name type="scientific">Anaerococcus tetradius</name>
    <dbReference type="NCBI Taxonomy" id="33036"/>
    <lineage>
        <taxon>Bacteria</taxon>
        <taxon>Bacillati</taxon>
        <taxon>Bacillota</taxon>
        <taxon>Tissierellia</taxon>
        <taxon>Tissierellales</taxon>
        <taxon>Peptoniphilaceae</taxon>
        <taxon>Anaerococcus</taxon>
    </lineage>
</organism>
<keyword evidence="4 7" id="KW-0285">Flavoprotein</keyword>
<comment type="cofactor">
    <cofactor evidence="1 7">
        <name>FMN</name>
        <dbReference type="ChEBI" id="CHEBI:58210"/>
    </cofactor>
</comment>
<accession>A0A133KFU0</accession>
<dbReference type="GO" id="GO:0016651">
    <property type="term" value="F:oxidoreductase activity, acting on NAD(P)H"/>
    <property type="evidence" value="ECO:0007669"/>
    <property type="project" value="UniProtKB-ARBA"/>
</dbReference>
<feature type="domain" description="Flavodoxin-like" evidence="8">
    <location>
        <begin position="4"/>
        <end position="140"/>
    </location>
</feature>
<name>A0A133KFU0_9FIRM</name>
<dbReference type="OrthoDB" id="9790745at2"/>
<dbReference type="GO" id="GO:0009055">
    <property type="term" value="F:electron transfer activity"/>
    <property type="evidence" value="ECO:0007669"/>
    <property type="project" value="UniProtKB-UniRule"/>
</dbReference>
<keyword evidence="10" id="KW-1185">Reference proteome</keyword>
<evidence type="ECO:0000259" key="8">
    <source>
        <dbReference type="PROSITE" id="PS50902"/>
    </source>
</evidence>
<evidence type="ECO:0000313" key="10">
    <source>
        <dbReference type="Proteomes" id="UP000070383"/>
    </source>
</evidence>
<dbReference type="PROSITE" id="PS50902">
    <property type="entry name" value="FLAVODOXIN_LIKE"/>
    <property type="match status" value="1"/>
</dbReference>
<sequence length="144" mass="16226">MAKVAVIYWSGTGHTEKMAETFLEAVKAEGQEAELFFAGEFSKDNIADFDGFAFGCPAMGNEQLEDGEFEPMFEEVENDLENKPTVIFGSYEWNDGQWMYDWQERCKDDGINLAADGLIAYDDPDDEALDQVRALAKSLLEKIK</sequence>